<reference evidence="2 3" key="1">
    <citation type="journal article" date="2012" name="Eukaryot. Cell">
        <title>Draft genome sequence of CBS 2479, the standard type strain of Trichosporon asahii.</title>
        <authorList>
            <person name="Yang R.Y."/>
            <person name="Li H.T."/>
            <person name="Zhu H."/>
            <person name="Zhou G.P."/>
            <person name="Wang M."/>
            <person name="Wang L."/>
        </authorList>
    </citation>
    <scope>NUCLEOTIDE SEQUENCE [LARGE SCALE GENOMIC DNA]</scope>
    <source>
        <strain evidence="3">ATCC 90039 / CBS 2479 / JCM 2466 / KCTC 7840 / NCYC 2677 / UAMH 7654</strain>
    </source>
</reference>
<dbReference type="EMBL" id="ALBS01000227">
    <property type="protein sequence ID" value="EJT47817.1"/>
    <property type="molecule type" value="Genomic_DNA"/>
</dbReference>
<dbReference type="RefSeq" id="XP_014179033.1">
    <property type="nucleotide sequence ID" value="XM_014323558.1"/>
</dbReference>
<evidence type="ECO:0000256" key="1">
    <source>
        <dbReference type="SAM" id="MobiDB-lite"/>
    </source>
</evidence>
<evidence type="ECO:0000313" key="2">
    <source>
        <dbReference type="EMBL" id="EJT47817.1"/>
    </source>
</evidence>
<protein>
    <submittedName>
        <fullName evidence="2">Uncharacterized protein</fullName>
    </submittedName>
</protein>
<feature type="region of interest" description="Disordered" evidence="1">
    <location>
        <begin position="1"/>
        <end position="27"/>
    </location>
</feature>
<dbReference type="AlphaFoldDB" id="J6EY96"/>
<evidence type="ECO:0000313" key="3">
    <source>
        <dbReference type="Proteomes" id="UP000002748"/>
    </source>
</evidence>
<dbReference type="VEuPathDB" id="FungiDB:A1Q1_03278"/>
<dbReference type="KEGG" id="tasa:A1Q1_03278"/>
<accession>J6EY96</accession>
<gene>
    <name evidence="2" type="ORF">A1Q1_03278</name>
</gene>
<proteinExistence type="predicted"/>
<comment type="caution">
    <text evidence="2">The sequence shown here is derived from an EMBL/GenBank/DDBJ whole genome shotgun (WGS) entry which is preliminary data.</text>
</comment>
<sequence length="231" mass="24663">MPAPGPYNSKNLPPIPQTNPPYGGNDHAPTYFWNSSLPSSDVVCSVDYKNVTDSCCPFSFGIRDDYTTGCRMHNDTQFTQWFEKCTHQIWGEVTGRPQDAEPNCVSWDEKMQFTRDREMESASAPKSGKGELECTTLGSDPGINFTQQCCGQVGGQLANGKDDRGNELCTVKNEMEGKWNECMSALHTYPLCHGEDGGGGMSGSGGEGSGAGPIGAAGSLVFVAAALAVLV</sequence>
<name>J6EY96_TRIAS</name>
<dbReference type="Proteomes" id="UP000002748">
    <property type="component" value="Unassembled WGS sequence"/>
</dbReference>
<dbReference type="GeneID" id="25986791"/>
<organism evidence="2 3">
    <name type="scientific">Trichosporon asahii var. asahii (strain ATCC 90039 / CBS 2479 / JCM 2466 / KCTC 7840 / NBRC 103889/ NCYC 2677 / UAMH 7654)</name>
    <name type="common">Yeast</name>
    <dbReference type="NCBI Taxonomy" id="1186058"/>
    <lineage>
        <taxon>Eukaryota</taxon>
        <taxon>Fungi</taxon>
        <taxon>Dikarya</taxon>
        <taxon>Basidiomycota</taxon>
        <taxon>Agaricomycotina</taxon>
        <taxon>Tremellomycetes</taxon>
        <taxon>Trichosporonales</taxon>
        <taxon>Trichosporonaceae</taxon>
        <taxon>Trichosporon</taxon>
    </lineage>
</organism>
<dbReference type="HOGENOM" id="CLU_1031300_0_0_1"/>